<reference evidence="1 2" key="1">
    <citation type="submission" date="2021-06" db="EMBL/GenBank/DDBJ databases">
        <title>Caerostris extrusa draft genome.</title>
        <authorList>
            <person name="Kono N."/>
            <person name="Arakawa K."/>
        </authorList>
    </citation>
    <scope>NUCLEOTIDE SEQUENCE [LARGE SCALE GENOMIC DNA]</scope>
</reference>
<evidence type="ECO:0000313" key="1">
    <source>
        <dbReference type="EMBL" id="GIY30838.1"/>
    </source>
</evidence>
<proteinExistence type="predicted"/>
<name>A0AAV4S9A0_CAEEX</name>
<gene>
    <name evidence="1" type="ORF">CEXT_396501</name>
</gene>
<protein>
    <submittedName>
        <fullName evidence="1">Uncharacterized protein</fullName>
    </submittedName>
</protein>
<organism evidence="1 2">
    <name type="scientific">Caerostris extrusa</name>
    <name type="common">Bark spider</name>
    <name type="synonym">Caerostris bankana</name>
    <dbReference type="NCBI Taxonomy" id="172846"/>
    <lineage>
        <taxon>Eukaryota</taxon>
        <taxon>Metazoa</taxon>
        <taxon>Ecdysozoa</taxon>
        <taxon>Arthropoda</taxon>
        <taxon>Chelicerata</taxon>
        <taxon>Arachnida</taxon>
        <taxon>Araneae</taxon>
        <taxon>Araneomorphae</taxon>
        <taxon>Entelegynae</taxon>
        <taxon>Araneoidea</taxon>
        <taxon>Araneidae</taxon>
        <taxon>Caerostris</taxon>
    </lineage>
</organism>
<dbReference type="AlphaFoldDB" id="A0AAV4S9A0"/>
<dbReference type="EMBL" id="BPLR01009284">
    <property type="protein sequence ID" value="GIY30838.1"/>
    <property type="molecule type" value="Genomic_DNA"/>
</dbReference>
<accession>A0AAV4S9A0</accession>
<dbReference type="Proteomes" id="UP001054945">
    <property type="component" value="Unassembled WGS sequence"/>
</dbReference>
<sequence>MKHAGTWKIQVFKVATPMLEYLASGNKRNTFTGVKMRKKEAILTTTYSVLNPNSFCHKLVVENMTKKKERKT</sequence>
<comment type="caution">
    <text evidence="1">The sequence shown here is derived from an EMBL/GenBank/DDBJ whole genome shotgun (WGS) entry which is preliminary data.</text>
</comment>
<keyword evidence="2" id="KW-1185">Reference proteome</keyword>
<evidence type="ECO:0000313" key="2">
    <source>
        <dbReference type="Proteomes" id="UP001054945"/>
    </source>
</evidence>